<dbReference type="EMBL" id="GEDC01026926">
    <property type="protein sequence ID" value="JAS10372.1"/>
    <property type="molecule type" value="Transcribed_RNA"/>
</dbReference>
<evidence type="ECO:0000256" key="9">
    <source>
        <dbReference type="SAM" id="SignalP"/>
    </source>
</evidence>
<dbReference type="PROSITE" id="PS51034">
    <property type="entry name" value="ZP_2"/>
    <property type="match status" value="1"/>
</dbReference>
<organism evidence="11">
    <name type="scientific">Clastoptera arizonana</name>
    <name type="common">Arizona spittle bug</name>
    <dbReference type="NCBI Taxonomy" id="38151"/>
    <lineage>
        <taxon>Eukaryota</taxon>
        <taxon>Metazoa</taxon>
        <taxon>Ecdysozoa</taxon>
        <taxon>Arthropoda</taxon>
        <taxon>Hexapoda</taxon>
        <taxon>Insecta</taxon>
        <taxon>Pterygota</taxon>
        <taxon>Neoptera</taxon>
        <taxon>Paraneoptera</taxon>
        <taxon>Hemiptera</taxon>
        <taxon>Auchenorrhyncha</taxon>
        <taxon>Cercopoidea</taxon>
        <taxon>Clastopteridae</taxon>
        <taxon>Clastoptera</taxon>
    </lineage>
</organism>
<proteinExistence type="predicted"/>
<evidence type="ECO:0000256" key="7">
    <source>
        <dbReference type="ARBA" id="ARBA00023136"/>
    </source>
</evidence>
<keyword evidence="6 8" id="KW-1133">Transmembrane helix</keyword>
<evidence type="ECO:0000259" key="10">
    <source>
        <dbReference type="PROSITE" id="PS51034"/>
    </source>
</evidence>
<dbReference type="InterPro" id="IPR051962">
    <property type="entry name" value="Cuticlin"/>
</dbReference>
<dbReference type="InterPro" id="IPR057475">
    <property type="entry name" value="CUT_C"/>
</dbReference>
<sequence length="383" mass="43134">MKGLLIYFITILVNTKAAQLPTDTTTQDIADDLKIECNNNDINIEIITKSGTFNGMIYPKGLSKNSTCLTEYFHQITPINYKLPLRSCNTMNTEMSDSVEYFNTIVVQPHRKLVTNQGRGFHIRCRYQTKDKNVNDISTSATMLATSPMPGCTMKIFSDVKNNEVAENVKIGEMLTMVIEIDNQNMYGLKITDCSVRDGLGWGEQKLTDFEGCPIDKEIMGLFQYSKSQTSASVHFQAHKFPYTDSVYYQCSVQLCLKSDVECQHVQSDCKYRKPRRKREDEGTQATIEVYNGFYVNEANDFITPEQQDLISRDDAINDPDSICISQKNFAIAISVAGLILMLLVIAAFIILLTRRRTPKTISTSGSSIYSGPYTNTGYSHSN</sequence>
<dbReference type="Pfam" id="PF25057">
    <property type="entry name" value="CUT_N"/>
    <property type="match status" value="1"/>
</dbReference>
<evidence type="ECO:0000313" key="11">
    <source>
        <dbReference type="EMBL" id="JAS10372.1"/>
    </source>
</evidence>
<dbReference type="InterPro" id="IPR001507">
    <property type="entry name" value="ZP_dom"/>
</dbReference>
<dbReference type="InterPro" id="IPR042235">
    <property type="entry name" value="ZP-C_dom"/>
</dbReference>
<dbReference type="GO" id="GO:0042302">
    <property type="term" value="F:structural constituent of cuticle"/>
    <property type="evidence" value="ECO:0007669"/>
    <property type="project" value="UniProtKB-KW"/>
</dbReference>
<dbReference type="InterPro" id="IPR056953">
    <property type="entry name" value="CUT_N"/>
</dbReference>
<keyword evidence="2" id="KW-0193">Cuticle</keyword>
<accession>A0A1B6CA67</accession>
<feature type="transmembrane region" description="Helical" evidence="8">
    <location>
        <begin position="330"/>
        <end position="353"/>
    </location>
</feature>
<reference evidence="11" key="1">
    <citation type="submission" date="2015-12" db="EMBL/GenBank/DDBJ databases">
        <title>De novo transcriptome assembly of four potential Pierce s Disease insect vectors from Arizona vineyards.</title>
        <authorList>
            <person name="Tassone E.E."/>
        </authorList>
    </citation>
    <scope>NUCLEOTIDE SEQUENCE</scope>
</reference>
<evidence type="ECO:0000256" key="5">
    <source>
        <dbReference type="ARBA" id="ARBA00022729"/>
    </source>
</evidence>
<keyword evidence="3" id="KW-1003">Cell membrane</keyword>
<feature type="domain" description="ZP" evidence="10">
    <location>
        <begin position="36"/>
        <end position="277"/>
    </location>
</feature>
<dbReference type="PANTHER" id="PTHR22907">
    <property type="entry name" value="GH04558P"/>
    <property type="match status" value="1"/>
</dbReference>
<keyword evidence="4 8" id="KW-0812">Transmembrane</keyword>
<keyword evidence="5 9" id="KW-0732">Signal</keyword>
<gene>
    <name evidence="11" type="ORF">g.34470</name>
</gene>
<feature type="chain" id="PRO_5008580235" description="ZP domain-containing protein" evidence="9">
    <location>
        <begin position="18"/>
        <end position="383"/>
    </location>
</feature>
<dbReference type="SMART" id="SM00241">
    <property type="entry name" value="ZP"/>
    <property type="match status" value="1"/>
</dbReference>
<dbReference type="GO" id="GO:0005886">
    <property type="term" value="C:plasma membrane"/>
    <property type="evidence" value="ECO:0007669"/>
    <property type="project" value="UniProtKB-SubCell"/>
</dbReference>
<comment type="subcellular location">
    <subcellularLocation>
        <location evidence="1">Cell membrane</location>
        <topology evidence="1">Single-pass type I membrane protein</topology>
    </subcellularLocation>
</comment>
<name>A0A1B6CA67_9HEMI</name>
<evidence type="ECO:0000256" key="2">
    <source>
        <dbReference type="ARBA" id="ARBA00022460"/>
    </source>
</evidence>
<dbReference type="Gene3D" id="2.60.40.4100">
    <property type="entry name" value="Zona pellucida, ZP-C domain"/>
    <property type="match status" value="1"/>
</dbReference>
<dbReference type="AlphaFoldDB" id="A0A1B6CA67"/>
<dbReference type="Pfam" id="PF25301">
    <property type="entry name" value="CUT_C"/>
    <property type="match status" value="1"/>
</dbReference>
<evidence type="ECO:0000256" key="1">
    <source>
        <dbReference type="ARBA" id="ARBA00004251"/>
    </source>
</evidence>
<evidence type="ECO:0000256" key="6">
    <source>
        <dbReference type="ARBA" id="ARBA00022989"/>
    </source>
</evidence>
<dbReference type="PANTHER" id="PTHR22907:SF54">
    <property type="entry name" value="GH04558P"/>
    <property type="match status" value="1"/>
</dbReference>
<protein>
    <recommendedName>
        <fullName evidence="10">ZP domain-containing protein</fullName>
    </recommendedName>
</protein>
<evidence type="ECO:0000256" key="8">
    <source>
        <dbReference type="SAM" id="Phobius"/>
    </source>
</evidence>
<evidence type="ECO:0000256" key="3">
    <source>
        <dbReference type="ARBA" id="ARBA00022475"/>
    </source>
</evidence>
<evidence type="ECO:0000256" key="4">
    <source>
        <dbReference type="ARBA" id="ARBA00022692"/>
    </source>
</evidence>
<keyword evidence="7 8" id="KW-0472">Membrane</keyword>
<feature type="signal peptide" evidence="9">
    <location>
        <begin position="1"/>
        <end position="17"/>
    </location>
</feature>